<evidence type="ECO:0008006" key="5">
    <source>
        <dbReference type="Google" id="ProtNLM"/>
    </source>
</evidence>
<dbReference type="InterPro" id="IPR029058">
    <property type="entry name" value="AB_hydrolase_fold"/>
</dbReference>
<feature type="signal peptide" evidence="2">
    <location>
        <begin position="1"/>
        <end position="24"/>
    </location>
</feature>
<sequence>MKMAKAFRTGVGILVLLAAGKSFAGPVGEMHRVTADPTASLRDAEHRPELRITVWYPAATDAIERNVAIGPPGKPLFDVGFVAPDAAFVSAAGRRPVILFSHGFGGSAMMMGWFGIAMARDGYVVVAVDHPGNNGMDTMTVAGAVLWWDRAEDLRLALEAVAQDPVIGPHMDLSRLGVAGFSAGGFTSLVAAGAQVDPAHFERFCKANPDDGVCRPQREATFTERDRDALFKRPDIQAELAHATDDHTIAQVRAAFVMAPALVQALAPASLEHLRTPVEIMLGDADVTAPPATNGLVAARMIPNASLIRLPRVGHTDFLSACTELGRANVPICKMDIPQANTHLHAINAAQVFFDRQLGVTH</sequence>
<dbReference type="Proteomes" id="UP000035963">
    <property type="component" value="Unassembled WGS sequence"/>
</dbReference>
<dbReference type="PANTHER" id="PTHR22946:SF9">
    <property type="entry name" value="POLYKETIDE TRANSFERASE AF380"/>
    <property type="match status" value="1"/>
</dbReference>
<comment type="caution">
    <text evidence="3">The sequence shown here is derived from an EMBL/GenBank/DDBJ whole genome shotgun (WGS) entry which is preliminary data.</text>
</comment>
<dbReference type="OrthoDB" id="192696at2"/>
<dbReference type="AlphaFoldDB" id="A0A0J1D3Q4"/>
<dbReference type="InterPro" id="IPR050261">
    <property type="entry name" value="FrsA_esterase"/>
</dbReference>
<organism evidence="3 4">
    <name type="scientific">Caballeronia mineralivorans PML1(12)</name>
    <dbReference type="NCBI Taxonomy" id="908627"/>
    <lineage>
        <taxon>Bacteria</taxon>
        <taxon>Pseudomonadati</taxon>
        <taxon>Pseudomonadota</taxon>
        <taxon>Betaproteobacteria</taxon>
        <taxon>Burkholderiales</taxon>
        <taxon>Burkholderiaceae</taxon>
        <taxon>Caballeronia</taxon>
    </lineage>
</organism>
<dbReference type="PATRIC" id="fig|908627.4.peg.1131"/>
<evidence type="ECO:0000313" key="4">
    <source>
        <dbReference type="Proteomes" id="UP000035963"/>
    </source>
</evidence>
<dbReference type="PIRSF" id="PIRSF031982">
    <property type="entry name" value="UCP031982_abhydr"/>
    <property type="match status" value="1"/>
</dbReference>
<gene>
    <name evidence="3" type="ORF">EOS_05125</name>
</gene>
<evidence type="ECO:0000256" key="2">
    <source>
        <dbReference type="SAM" id="SignalP"/>
    </source>
</evidence>
<dbReference type="EMBL" id="AEJF01000042">
    <property type="protein sequence ID" value="KLU27301.1"/>
    <property type="molecule type" value="Genomic_DNA"/>
</dbReference>
<dbReference type="InterPro" id="IPR016986">
    <property type="entry name" value="UCP031982_abhydr"/>
</dbReference>
<keyword evidence="1" id="KW-0378">Hydrolase</keyword>
<dbReference type="SUPFAM" id="SSF53474">
    <property type="entry name" value="alpha/beta-Hydrolases"/>
    <property type="match status" value="1"/>
</dbReference>
<dbReference type="GO" id="GO:0052689">
    <property type="term" value="F:carboxylic ester hydrolase activity"/>
    <property type="evidence" value="ECO:0007669"/>
    <property type="project" value="UniProtKB-ARBA"/>
</dbReference>
<keyword evidence="4" id="KW-1185">Reference proteome</keyword>
<reference evidence="3 4" key="1">
    <citation type="journal article" date="2015" name="Genome Announc.">
        <title>Draft Genome Sequence of Burkholderia sp. Strain PML1(12), an Ectomycorrhizosphere-Inhabiting Bacterium with Effective Mineral-Weathering Ability.</title>
        <authorList>
            <person name="Uroz S."/>
            <person name="Oger P."/>
        </authorList>
    </citation>
    <scope>NUCLEOTIDE SEQUENCE [LARGE SCALE GENOMIC DNA]</scope>
    <source>
        <strain evidence="4">PML1(12)</strain>
    </source>
</reference>
<evidence type="ECO:0000256" key="1">
    <source>
        <dbReference type="ARBA" id="ARBA00022801"/>
    </source>
</evidence>
<feature type="chain" id="PRO_5005249445" description="Dienelactone hydrolase" evidence="2">
    <location>
        <begin position="25"/>
        <end position="362"/>
    </location>
</feature>
<dbReference type="Gene3D" id="3.40.50.1820">
    <property type="entry name" value="alpha/beta hydrolase"/>
    <property type="match status" value="1"/>
</dbReference>
<dbReference type="PANTHER" id="PTHR22946">
    <property type="entry name" value="DIENELACTONE HYDROLASE DOMAIN-CONTAINING PROTEIN-RELATED"/>
    <property type="match status" value="1"/>
</dbReference>
<protein>
    <recommendedName>
        <fullName evidence="5">Dienelactone hydrolase</fullName>
    </recommendedName>
</protein>
<dbReference type="Pfam" id="PF03403">
    <property type="entry name" value="PAF-AH_p_II"/>
    <property type="match status" value="1"/>
</dbReference>
<proteinExistence type="predicted"/>
<keyword evidence="2" id="KW-0732">Signal</keyword>
<accession>A0A0J1D3Q4</accession>
<evidence type="ECO:0000313" key="3">
    <source>
        <dbReference type="EMBL" id="KLU27301.1"/>
    </source>
</evidence>
<name>A0A0J1D3Q4_9BURK</name>